<name>A0A2G5UQQ0_9PELO</name>
<protein>
    <submittedName>
        <fullName evidence="1">Uncharacterized protein</fullName>
    </submittedName>
</protein>
<dbReference type="EMBL" id="PDUG01000003">
    <property type="protein sequence ID" value="PIC41773.1"/>
    <property type="molecule type" value="Genomic_DNA"/>
</dbReference>
<comment type="caution">
    <text evidence="1">The sequence shown here is derived from an EMBL/GenBank/DDBJ whole genome shotgun (WGS) entry which is preliminary data.</text>
</comment>
<evidence type="ECO:0000313" key="2">
    <source>
        <dbReference type="Proteomes" id="UP000230233"/>
    </source>
</evidence>
<dbReference type="OrthoDB" id="5869127at2759"/>
<dbReference type="AlphaFoldDB" id="A0A2G5UQQ0"/>
<sequence>MSKQFNTISEEINEEAKKQAITWQVKALTDKANRELHRPKRPTPKCHFCDAPHYSSECQVVSSKKKAKMVETKHLCQICLNRANHHPASCRVLRQTQQLCHLRKCMKRWDIHHSSLCKEDPTTPEEQLEKGIEEEMNI</sequence>
<reference evidence="2" key="1">
    <citation type="submission" date="2017-10" db="EMBL/GenBank/DDBJ databases">
        <title>Rapid genome shrinkage in a self-fertile nematode reveals novel sperm competition proteins.</title>
        <authorList>
            <person name="Yin D."/>
            <person name="Schwarz E.M."/>
            <person name="Thomas C.G."/>
            <person name="Felde R.L."/>
            <person name="Korf I.F."/>
            <person name="Cutter A.D."/>
            <person name="Schartner C.M."/>
            <person name="Ralston E.J."/>
            <person name="Meyer B.J."/>
            <person name="Haag E.S."/>
        </authorList>
    </citation>
    <scope>NUCLEOTIDE SEQUENCE [LARGE SCALE GENOMIC DNA]</scope>
    <source>
        <strain evidence="2">JU1422</strain>
    </source>
</reference>
<evidence type="ECO:0000313" key="1">
    <source>
        <dbReference type="EMBL" id="PIC41773.1"/>
    </source>
</evidence>
<gene>
    <name evidence="1" type="primary">Cnig_chr_III.g9069</name>
    <name evidence="1" type="ORF">B9Z55_009069</name>
</gene>
<proteinExistence type="predicted"/>
<organism evidence="1 2">
    <name type="scientific">Caenorhabditis nigoni</name>
    <dbReference type="NCBI Taxonomy" id="1611254"/>
    <lineage>
        <taxon>Eukaryota</taxon>
        <taxon>Metazoa</taxon>
        <taxon>Ecdysozoa</taxon>
        <taxon>Nematoda</taxon>
        <taxon>Chromadorea</taxon>
        <taxon>Rhabditida</taxon>
        <taxon>Rhabditina</taxon>
        <taxon>Rhabditomorpha</taxon>
        <taxon>Rhabditoidea</taxon>
        <taxon>Rhabditidae</taxon>
        <taxon>Peloderinae</taxon>
        <taxon>Caenorhabditis</taxon>
    </lineage>
</organism>
<keyword evidence="2" id="KW-1185">Reference proteome</keyword>
<dbReference type="Proteomes" id="UP000230233">
    <property type="component" value="Chromosome III"/>
</dbReference>
<accession>A0A2G5UQQ0</accession>